<evidence type="ECO:0000313" key="3">
    <source>
        <dbReference type="Proteomes" id="UP000703269"/>
    </source>
</evidence>
<proteinExistence type="predicted"/>
<comment type="caution">
    <text evidence="2">The sequence shown here is derived from an EMBL/GenBank/DDBJ whole genome shotgun (WGS) entry which is preliminary data.</text>
</comment>
<sequence length="159" mass="18168">MQAERSLHAEDHTSRSRPIRPAAIDRYHVRRRRVCGLWESPADDERRRCDRRAATAVATLADDVSMARNGRRLLENDSATRCVARRKTKNRGTKLLRRGRHESRCWRRMLWRVGEGRKAELPSAQCHTTSYSAAAHDTGSGTAEHAKARSLCRNVLEDP</sequence>
<dbReference type="AlphaFoldDB" id="A0A9P3G6W2"/>
<accession>A0A9P3G6W2</accession>
<dbReference type="Proteomes" id="UP000703269">
    <property type="component" value="Unassembled WGS sequence"/>
</dbReference>
<gene>
    <name evidence="2" type="ORF">PsYK624_054250</name>
</gene>
<organism evidence="2 3">
    <name type="scientific">Phanerochaete sordida</name>
    <dbReference type="NCBI Taxonomy" id="48140"/>
    <lineage>
        <taxon>Eukaryota</taxon>
        <taxon>Fungi</taxon>
        <taxon>Dikarya</taxon>
        <taxon>Basidiomycota</taxon>
        <taxon>Agaricomycotina</taxon>
        <taxon>Agaricomycetes</taxon>
        <taxon>Polyporales</taxon>
        <taxon>Phanerochaetaceae</taxon>
        <taxon>Phanerochaete</taxon>
    </lineage>
</organism>
<dbReference type="EMBL" id="BPQB01000012">
    <property type="protein sequence ID" value="GJE89326.1"/>
    <property type="molecule type" value="Genomic_DNA"/>
</dbReference>
<reference evidence="2 3" key="1">
    <citation type="submission" date="2021-08" db="EMBL/GenBank/DDBJ databases">
        <title>Draft Genome Sequence of Phanerochaete sordida strain YK-624.</title>
        <authorList>
            <person name="Mori T."/>
            <person name="Dohra H."/>
            <person name="Suzuki T."/>
            <person name="Kawagishi H."/>
            <person name="Hirai H."/>
        </authorList>
    </citation>
    <scope>NUCLEOTIDE SEQUENCE [LARGE SCALE GENOMIC DNA]</scope>
    <source>
        <strain evidence="2 3">YK-624</strain>
    </source>
</reference>
<feature type="region of interest" description="Disordered" evidence="1">
    <location>
        <begin position="1"/>
        <end position="21"/>
    </location>
</feature>
<protein>
    <submittedName>
        <fullName evidence="2">Uncharacterized protein</fullName>
    </submittedName>
</protein>
<keyword evidence="3" id="KW-1185">Reference proteome</keyword>
<evidence type="ECO:0000313" key="2">
    <source>
        <dbReference type="EMBL" id="GJE89326.1"/>
    </source>
</evidence>
<feature type="compositionally biased region" description="Basic and acidic residues" evidence="1">
    <location>
        <begin position="1"/>
        <end position="14"/>
    </location>
</feature>
<name>A0A9P3G6W2_9APHY</name>
<evidence type="ECO:0000256" key="1">
    <source>
        <dbReference type="SAM" id="MobiDB-lite"/>
    </source>
</evidence>